<keyword evidence="4 6" id="KW-1133">Transmembrane helix</keyword>
<accession>A0A1S3I2Z9</accession>
<protein>
    <recommendedName>
        <fullName evidence="6">Tetraspanin</fullName>
    </recommendedName>
</protein>
<evidence type="ECO:0000256" key="6">
    <source>
        <dbReference type="RuleBase" id="RU361218"/>
    </source>
</evidence>
<evidence type="ECO:0000256" key="3">
    <source>
        <dbReference type="ARBA" id="ARBA00022692"/>
    </source>
</evidence>
<evidence type="ECO:0000256" key="1">
    <source>
        <dbReference type="ARBA" id="ARBA00004141"/>
    </source>
</evidence>
<gene>
    <name evidence="8" type="primary">LOC106160531</name>
</gene>
<dbReference type="PANTHER" id="PTHR19282">
    <property type="entry name" value="TETRASPANIN"/>
    <property type="match status" value="1"/>
</dbReference>
<dbReference type="InterPro" id="IPR000301">
    <property type="entry name" value="Tetraspanin_animals"/>
</dbReference>
<evidence type="ECO:0000256" key="5">
    <source>
        <dbReference type="ARBA" id="ARBA00023136"/>
    </source>
</evidence>
<dbReference type="PRINTS" id="PR00259">
    <property type="entry name" value="TMFOUR"/>
</dbReference>
<keyword evidence="5 6" id="KW-0472">Membrane</keyword>
<dbReference type="InterPro" id="IPR018499">
    <property type="entry name" value="Tetraspanin/Peripherin"/>
</dbReference>
<evidence type="ECO:0000256" key="4">
    <source>
        <dbReference type="ARBA" id="ARBA00022989"/>
    </source>
</evidence>
<feature type="transmembrane region" description="Helical" evidence="6">
    <location>
        <begin position="90"/>
        <end position="114"/>
    </location>
</feature>
<feature type="transmembrane region" description="Helical" evidence="6">
    <location>
        <begin position="12"/>
        <end position="35"/>
    </location>
</feature>
<dbReference type="CDD" id="cd03127">
    <property type="entry name" value="tetraspanin_LEL"/>
    <property type="match status" value="1"/>
</dbReference>
<organism evidence="7 8">
    <name type="scientific">Lingula anatina</name>
    <name type="common">Brachiopod</name>
    <name type="synonym">Lingula unguis</name>
    <dbReference type="NCBI Taxonomy" id="7574"/>
    <lineage>
        <taxon>Eukaryota</taxon>
        <taxon>Metazoa</taxon>
        <taxon>Spiralia</taxon>
        <taxon>Lophotrochozoa</taxon>
        <taxon>Brachiopoda</taxon>
        <taxon>Linguliformea</taxon>
        <taxon>Lingulata</taxon>
        <taxon>Lingulida</taxon>
        <taxon>Linguloidea</taxon>
        <taxon>Lingulidae</taxon>
        <taxon>Lingula</taxon>
    </lineage>
</organism>
<keyword evidence="7" id="KW-1185">Reference proteome</keyword>
<dbReference type="GeneID" id="106160531"/>
<dbReference type="OrthoDB" id="9993879at2759"/>
<reference evidence="8" key="1">
    <citation type="submission" date="2025-08" db="UniProtKB">
        <authorList>
            <consortium name="RefSeq"/>
        </authorList>
    </citation>
    <scope>IDENTIFICATION</scope>
    <source>
        <tissue evidence="8">Gonads</tissue>
    </source>
</reference>
<feature type="transmembrane region" description="Helical" evidence="6">
    <location>
        <begin position="234"/>
        <end position="257"/>
    </location>
</feature>
<keyword evidence="3 6" id="KW-0812">Transmembrane</keyword>
<sequence length="269" mass="29526">MCDKSALLKRGLAVANFCLWVIGAALMVSGLWMVIDEAAYSRQHAMEQAVPGVDVATYGLYVFIAVGAVVVFGIVTIGCCVATQNKLCPYVFFIILVSTATVGVFAGCVLIGIARSRLLDNADLPRTLYNDIIHNFTSVDVYVKFGTLQYTFQCCGALRPQDYRESVWGKLSGQYLPPTCCTIPVTSQYILEPPNNYTACILEAKRDSLSNYEHFYPHGCIKIIKTWFAEQTSLLIGLGVAFCVLGILSLIISVCLCQPVFKAYTRPPI</sequence>
<name>A0A1S3I2Z9_LINAN</name>
<dbReference type="InParanoid" id="A0A1S3I2Z9"/>
<dbReference type="Pfam" id="PF00335">
    <property type="entry name" value="Tetraspanin"/>
    <property type="match status" value="1"/>
</dbReference>
<dbReference type="Gene3D" id="1.10.1450.10">
    <property type="entry name" value="Tetraspanin"/>
    <property type="match status" value="1"/>
</dbReference>
<dbReference type="AlphaFoldDB" id="A0A1S3I2Z9"/>
<dbReference type="PANTHER" id="PTHR19282:SF555">
    <property type="entry name" value="TETRASPANIN-2A"/>
    <property type="match status" value="1"/>
</dbReference>
<dbReference type="GO" id="GO:0005886">
    <property type="term" value="C:plasma membrane"/>
    <property type="evidence" value="ECO:0007669"/>
    <property type="project" value="TreeGrafter"/>
</dbReference>
<dbReference type="RefSeq" id="XP_013392608.1">
    <property type="nucleotide sequence ID" value="XM_013537154.2"/>
</dbReference>
<dbReference type="SUPFAM" id="SSF48652">
    <property type="entry name" value="Tetraspanin"/>
    <property type="match status" value="1"/>
</dbReference>
<dbReference type="Proteomes" id="UP000085678">
    <property type="component" value="Unplaced"/>
</dbReference>
<evidence type="ECO:0000256" key="2">
    <source>
        <dbReference type="ARBA" id="ARBA00006840"/>
    </source>
</evidence>
<evidence type="ECO:0000313" key="7">
    <source>
        <dbReference type="Proteomes" id="UP000085678"/>
    </source>
</evidence>
<comment type="similarity">
    <text evidence="2 6">Belongs to the tetraspanin (TM4SF) family.</text>
</comment>
<dbReference type="KEGG" id="lak:106160531"/>
<comment type="subcellular location">
    <subcellularLocation>
        <location evidence="1 6">Membrane</location>
        <topology evidence="1 6">Multi-pass membrane protein</topology>
    </subcellularLocation>
</comment>
<proteinExistence type="inferred from homology"/>
<dbReference type="PIRSF" id="PIRSF002419">
    <property type="entry name" value="Tetraspanin"/>
    <property type="match status" value="1"/>
</dbReference>
<feature type="transmembrane region" description="Helical" evidence="6">
    <location>
        <begin position="55"/>
        <end position="83"/>
    </location>
</feature>
<dbReference type="InterPro" id="IPR008952">
    <property type="entry name" value="Tetraspanin_EC2_sf"/>
</dbReference>
<evidence type="ECO:0000313" key="8">
    <source>
        <dbReference type="RefSeq" id="XP_013392608.1"/>
    </source>
</evidence>